<protein>
    <recommendedName>
        <fullName evidence="6">Aminotransferase</fullName>
        <ecNumber evidence="6">2.6.1.-</ecNumber>
    </recommendedName>
</protein>
<dbReference type="PRINTS" id="PR00753">
    <property type="entry name" value="ACCSYNTHASE"/>
</dbReference>
<sequence>MELSRRIQQLTASPIRKLAPYAEAAKSRGVKVYHLNIGQPDIATSDVYFKAIREAKLTTVAYTNSQGEKPLREAISKYYAKWNIPYSPEEIIVTHGGTEALIIAMLSVCDPGDEILVFEPYYANYSSLAKAFNVTPRAVATDPETGYHLPDDKTILASLTDKTKLVILTNPGNPTGSVYTADELKRLAKIVKDRGLFVLADEVYREFVYEGSYTSMASFDDIRDQVLIVDSVSKRYSACGARIGALLSHNKELIAQSMKYCQARLCVPSLEQIGAEAMYLHTADTYLKSVNDEYRHRRDTLHKALMAIPGVKCPMPSGAFYMMVTLPVDDSEKFAKWLLEEFQDAGETVMLAPGAGFYGTPGKGVHEARVAYVLKEADLLRAAELLKKALAVYPGRTC</sequence>
<dbReference type="InterPro" id="IPR004839">
    <property type="entry name" value="Aminotransferase_I/II_large"/>
</dbReference>
<dbReference type="GO" id="GO:0008483">
    <property type="term" value="F:transaminase activity"/>
    <property type="evidence" value="ECO:0007669"/>
    <property type="project" value="UniProtKB-KW"/>
</dbReference>
<dbReference type="Pfam" id="PF00155">
    <property type="entry name" value="Aminotran_1_2"/>
    <property type="match status" value="1"/>
</dbReference>
<name>H0UJI2_9BACT</name>
<dbReference type="EMBL" id="CM001376">
    <property type="protein sequence ID" value="EHM12850.1"/>
    <property type="molecule type" value="Genomic_DNA"/>
</dbReference>
<dbReference type="eggNOG" id="COG0436">
    <property type="taxonomic scope" value="Bacteria"/>
</dbReference>
<dbReference type="GO" id="GO:0006520">
    <property type="term" value="P:amino acid metabolic process"/>
    <property type="evidence" value="ECO:0007669"/>
    <property type="project" value="InterPro"/>
</dbReference>
<dbReference type="PROSITE" id="PS00105">
    <property type="entry name" value="AA_TRANSFER_CLASS_1"/>
    <property type="match status" value="1"/>
</dbReference>
<keyword evidence="3 6" id="KW-0032">Aminotransferase</keyword>
<evidence type="ECO:0000313" key="8">
    <source>
        <dbReference type="EMBL" id="EHM12850.1"/>
    </source>
</evidence>
<organism evidence="8 9">
    <name type="scientific">Jonquetella anthropi DSM 22815</name>
    <dbReference type="NCBI Taxonomy" id="885272"/>
    <lineage>
        <taxon>Bacteria</taxon>
        <taxon>Thermotogati</taxon>
        <taxon>Synergistota</taxon>
        <taxon>Synergistia</taxon>
        <taxon>Synergistales</taxon>
        <taxon>Dethiosulfovibrionaceae</taxon>
        <taxon>Jonquetella</taxon>
    </lineage>
</organism>
<dbReference type="PANTHER" id="PTHR46383">
    <property type="entry name" value="ASPARTATE AMINOTRANSFERASE"/>
    <property type="match status" value="1"/>
</dbReference>
<dbReference type="InterPro" id="IPR015421">
    <property type="entry name" value="PyrdxlP-dep_Trfase_major"/>
</dbReference>
<dbReference type="InterPro" id="IPR015422">
    <property type="entry name" value="PyrdxlP-dep_Trfase_small"/>
</dbReference>
<dbReference type="InterPro" id="IPR050596">
    <property type="entry name" value="AspAT/PAT-like"/>
</dbReference>
<dbReference type="OrthoDB" id="9802328at2"/>
<feature type="domain" description="Aminotransferase class I/classII large" evidence="7">
    <location>
        <begin position="32"/>
        <end position="342"/>
    </location>
</feature>
<dbReference type="EC" id="2.6.1.-" evidence="6"/>
<dbReference type="AlphaFoldDB" id="H0UJI2"/>
<evidence type="ECO:0000256" key="3">
    <source>
        <dbReference type="ARBA" id="ARBA00022576"/>
    </source>
</evidence>
<evidence type="ECO:0000256" key="4">
    <source>
        <dbReference type="ARBA" id="ARBA00022679"/>
    </source>
</evidence>
<dbReference type="NCBIfam" id="NF005744">
    <property type="entry name" value="PRK07568.1"/>
    <property type="match status" value="1"/>
</dbReference>
<evidence type="ECO:0000313" key="9">
    <source>
        <dbReference type="Proteomes" id="UP000003806"/>
    </source>
</evidence>
<dbReference type="RefSeq" id="WP_008522601.1">
    <property type="nucleotide sequence ID" value="NZ_CM001376.1"/>
</dbReference>
<dbReference type="CDD" id="cd00609">
    <property type="entry name" value="AAT_like"/>
    <property type="match status" value="1"/>
</dbReference>
<keyword evidence="5" id="KW-0663">Pyridoxal phosphate</keyword>
<dbReference type="InterPro" id="IPR004838">
    <property type="entry name" value="NHTrfase_class1_PyrdxlP-BS"/>
</dbReference>
<evidence type="ECO:0000256" key="1">
    <source>
        <dbReference type="ARBA" id="ARBA00001933"/>
    </source>
</evidence>
<proteinExistence type="inferred from homology"/>
<reference evidence="8 9" key="1">
    <citation type="submission" date="2011-11" db="EMBL/GenBank/DDBJ databases">
        <title>The Noncontiguous Finished genome of Jonquetella anthropi DSM 22815.</title>
        <authorList>
            <consortium name="US DOE Joint Genome Institute (JGI-PGF)"/>
            <person name="Lucas S."/>
            <person name="Copeland A."/>
            <person name="Lapidus A."/>
            <person name="Glavina del Rio T."/>
            <person name="Dalin E."/>
            <person name="Tice H."/>
            <person name="Bruce D."/>
            <person name="Goodwin L."/>
            <person name="Pitluck S."/>
            <person name="Peters L."/>
            <person name="Mikhailova N."/>
            <person name="Held B."/>
            <person name="Kyrpides N."/>
            <person name="Mavromatis K."/>
            <person name="Ivanova N."/>
            <person name="Markowitz V."/>
            <person name="Cheng J.-F."/>
            <person name="Hugenholtz P."/>
            <person name="Woyke T."/>
            <person name="Wu D."/>
            <person name="Gronow S."/>
            <person name="Wellnitz S."/>
            <person name="Brambilla E."/>
            <person name="Klenk H.-P."/>
            <person name="Eisen J.A."/>
        </authorList>
    </citation>
    <scope>NUCLEOTIDE SEQUENCE [LARGE SCALE GENOMIC DNA]</scope>
    <source>
        <strain evidence="8 9">DSM 22815</strain>
    </source>
</reference>
<dbReference type="Gene3D" id="3.40.640.10">
    <property type="entry name" value="Type I PLP-dependent aspartate aminotransferase-like (Major domain)"/>
    <property type="match status" value="1"/>
</dbReference>
<comment type="similarity">
    <text evidence="2 6">Belongs to the class-I pyridoxal-phosphate-dependent aminotransferase family.</text>
</comment>
<dbReference type="SUPFAM" id="SSF53383">
    <property type="entry name" value="PLP-dependent transferases"/>
    <property type="match status" value="1"/>
</dbReference>
<dbReference type="HOGENOM" id="CLU_017584_4_3_0"/>
<keyword evidence="9" id="KW-1185">Reference proteome</keyword>
<evidence type="ECO:0000256" key="2">
    <source>
        <dbReference type="ARBA" id="ARBA00007441"/>
    </source>
</evidence>
<dbReference type="GO" id="GO:0030170">
    <property type="term" value="F:pyridoxal phosphate binding"/>
    <property type="evidence" value="ECO:0007669"/>
    <property type="project" value="InterPro"/>
</dbReference>
<evidence type="ECO:0000256" key="6">
    <source>
        <dbReference type="RuleBase" id="RU000481"/>
    </source>
</evidence>
<dbReference type="Proteomes" id="UP000003806">
    <property type="component" value="Chromosome"/>
</dbReference>
<comment type="cofactor">
    <cofactor evidence="1 6">
        <name>pyridoxal 5'-phosphate</name>
        <dbReference type="ChEBI" id="CHEBI:597326"/>
    </cofactor>
</comment>
<keyword evidence="4 6" id="KW-0808">Transferase</keyword>
<evidence type="ECO:0000256" key="5">
    <source>
        <dbReference type="ARBA" id="ARBA00022898"/>
    </source>
</evidence>
<dbReference type="Gene3D" id="3.90.1150.10">
    <property type="entry name" value="Aspartate Aminotransferase, domain 1"/>
    <property type="match status" value="1"/>
</dbReference>
<gene>
    <name evidence="8" type="ORF">JonanDRAFT_0440</name>
</gene>
<dbReference type="InterPro" id="IPR015424">
    <property type="entry name" value="PyrdxlP-dep_Trfase"/>
</dbReference>
<accession>H0UJI2</accession>
<evidence type="ECO:0000259" key="7">
    <source>
        <dbReference type="Pfam" id="PF00155"/>
    </source>
</evidence>
<dbReference type="STRING" id="885272.JonanDRAFT_0440"/>